<dbReference type="Proteomes" id="UP000003773">
    <property type="component" value="Unassembled WGS sequence"/>
</dbReference>
<protein>
    <recommendedName>
        <fullName evidence="1">Carboxylesterase type B domain-containing protein</fullName>
    </recommendedName>
</protein>
<dbReference type="InterPro" id="IPR002018">
    <property type="entry name" value="CarbesteraseB"/>
</dbReference>
<sequence>MSHAMNRYWVNFAATGDPNGSGLPEWTACGPDGQRYMLFGGCHDTPGNVSCVMVK</sequence>
<dbReference type="ESTHER" id="bifaa-a1a0h8">
    <property type="family name" value="Carb_B_Bacteria"/>
</dbReference>
<dbReference type="SUPFAM" id="SSF53474">
    <property type="entry name" value="alpha/beta-Hydrolases"/>
    <property type="match status" value="1"/>
</dbReference>
<accession>A7A4D9</accession>
<evidence type="ECO:0000313" key="2">
    <source>
        <dbReference type="EMBL" id="EDN83772.1"/>
    </source>
</evidence>
<reference evidence="2 3" key="2">
    <citation type="submission" date="2007-05" db="EMBL/GenBank/DDBJ databases">
        <title>Draft genome sequence of Bifidobacterium adolescentis (L2-32).</title>
        <authorList>
            <person name="Sudarsanam P."/>
            <person name="Ley R."/>
            <person name="Guruge J."/>
            <person name="Turnbaugh P.J."/>
            <person name="Mahowald M."/>
            <person name="Liep D."/>
            <person name="Gordon J."/>
        </authorList>
    </citation>
    <scope>NUCLEOTIDE SEQUENCE [LARGE SCALE GENOMIC DNA]</scope>
    <source>
        <strain evidence="2 3">L2-32</strain>
    </source>
</reference>
<dbReference type="HOGENOM" id="CLU_3022788_0_0_11"/>
<proteinExistence type="predicted"/>
<feature type="domain" description="Carboxylesterase type B" evidence="1">
    <location>
        <begin position="1"/>
        <end position="39"/>
    </location>
</feature>
<dbReference type="InterPro" id="IPR029058">
    <property type="entry name" value="AB_hydrolase_fold"/>
</dbReference>
<dbReference type="AlphaFoldDB" id="A7A4D9"/>
<dbReference type="EMBL" id="AAXD02000018">
    <property type="protein sequence ID" value="EDN83772.1"/>
    <property type="molecule type" value="Genomic_DNA"/>
</dbReference>
<evidence type="ECO:0000259" key="1">
    <source>
        <dbReference type="Pfam" id="PF00135"/>
    </source>
</evidence>
<dbReference type="Gene3D" id="3.40.50.1820">
    <property type="entry name" value="alpha/beta hydrolase"/>
    <property type="match status" value="1"/>
</dbReference>
<gene>
    <name evidence="2" type="ORF">BIFADO_00696</name>
</gene>
<evidence type="ECO:0000313" key="3">
    <source>
        <dbReference type="Proteomes" id="UP000003773"/>
    </source>
</evidence>
<dbReference type="Pfam" id="PF00135">
    <property type="entry name" value="COesterase"/>
    <property type="match status" value="1"/>
</dbReference>
<comment type="caution">
    <text evidence="2">The sequence shown here is derived from an EMBL/GenBank/DDBJ whole genome shotgun (WGS) entry which is preliminary data.</text>
</comment>
<organism evidence="2 3">
    <name type="scientific">Bifidobacterium adolescentis L2-32</name>
    <dbReference type="NCBI Taxonomy" id="411481"/>
    <lineage>
        <taxon>Bacteria</taxon>
        <taxon>Bacillati</taxon>
        <taxon>Actinomycetota</taxon>
        <taxon>Actinomycetes</taxon>
        <taxon>Bifidobacteriales</taxon>
        <taxon>Bifidobacteriaceae</taxon>
        <taxon>Bifidobacterium</taxon>
    </lineage>
</organism>
<reference evidence="2 3" key="1">
    <citation type="submission" date="2007-04" db="EMBL/GenBank/DDBJ databases">
        <authorList>
            <person name="Fulton L."/>
            <person name="Clifton S."/>
            <person name="Fulton B."/>
            <person name="Xu J."/>
            <person name="Minx P."/>
            <person name="Pepin K.H."/>
            <person name="Johnson M."/>
            <person name="Thiruvilangam P."/>
            <person name="Bhonagiri V."/>
            <person name="Nash W.E."/>
            <person name="Mardis E.R."/>
            <person name="Wilson R.K."/>
        </authorList>
    </citation>
    <scope>NUCLEOTIDE SEQUENCE [LARGE SCALE GENOMIC DNA]</scope>
    <source>
        <strain evidence="2 3">L2-32</strain>
    </source>
</reference>
<name>A7A4D9_BIFAD</name>